<evidence type="ECO:0000256" key="1">
    <source>
        <dbReference type="SAM" id="MobiDB-lite"/>
    </source>
</evidence>
<dbReference type="AlphaFoldDB" id="A0A7J0EAL1"/>
<feature type="signal peptide" evidence="2">
    <location>
        <begin position="1"/>
        <end position="23"/>
    </location>
</feature>
<evidence type="ECO:0000313" key="4">
    <source>
        <dbReference type="Proteomes" id="UP000585474"/>
    </source>
</evidence>
<feature type="chain" id="PRO_5029900663" evidence="2">
    <location>
        <begin position="24"/>
        <end position="155"/>
    </location>
</feature>
<evidence type="ECO:0000256" key="2">
    <source>
        <dbReference type="SAM" id="SignalP"/>
    </source>
</evidence>
<organism evidence="3 4">
    <name type="scientific">Actinidia rufa</name>
    <dbReference type="NCBI Taxonomy" id="165716"/>
    <lineage>
        <taxon>Eukaryota</taxon>
        <taxon>Viridiplantae</taxon>
        <taxon>Streptophyta</taxon>
        <taxon>Embryophyta</taxon>
        <taxon>Tracheophyta</taxon>
        <taxon>Spermatophyta</taxon>
        <taxon>Magnoliopsida</taxon>
        <taxon>eudicotyledons</taxon>
        <taxon>Gunneridae</taxon>
        <taxon>Pentapetalae</taxon>
        <taxon>asterids</taxon>
        <taxon>Ericales</taxon>
        <taxon>Actinidiaceae</taxon>
        <taxon>Actinidia</taxon>
    </lineage>
</organism>
<name>A0A7J0EAL1_9ERIC</name>
<dbReference type="EMBL" id="BJWL01000002">
    <property type="protein sequence ID" value="GFY82687.1"/>
    <property type="molecule type" value="Genomic_DNA"/>
</dbReference>
<sequence length="155" mass="17054">MPLSALYMSASLDLVLRLSPVSCVGSTSGLESTAKATKSTPICSGSTGPTYRLNLFHRKQPNILLQDLPLLLFLLLSPVTTPPQQLGLELEPELEREVDFLLMLSIAFRKKHRSLDLGGNKAKGKETDWSLRKRGLKSTGRPRTSAQNPSHLSSW</sequence>
<comment type="caution">
    <text evidence="3">The sequence shown here is derived from an EMBL/GenBank/DDBJ whole genome shotgun (WGS) entry which is preliminary data.</text>
</comment>
<accession>A0A7J0EAL1</accession>
<gene>
    <name evidence="3" type="ORF">Acr_02g0009270</name>
</gene>
<keyword evidence="4" id="KW-1185">Reference proteome</keyword>
<feature type="compositionally biased region" description="Polar residues" evidence="1">
    <location>
        <begin position="141"/>
        <end position="155"/>
    </location>
</feature>
<proteinExistence type="predicted"/>
<protein>
    <submittedName>
        <fullName evidence="3">Uncharacterized protein</fullName>
    </submittedName>
</protein>
<feature type="region of interest" description="Disordered" evidence="1">
    <location>
        <begin position="117"/>
        <end position="155"/>
    </location>
</feature>
<evidence type="ECO:0000313" key="3">
    <source>
        <dbReference type="EMBL" id="GFY82687.1"/>
    </source>
</evidence>
<reference evidence="3 4" key="1">
    <citation type="submission" date="2019-07" db="EMBL/GenBank/DDBJ databases">
        <title>De Novo Assembly of kiwifruit Actinidia rufa.</title>
        <authorList>
            <person name="Sugita-Konishi S."/>
            <person name="Sato K."/>
            <person name="Mori E."/>
            <person name="Abe Y."/>
            <person name="Kisaki G."/>
            <person name="Hamano K."/>
            <person name="Suezawa K."/>
            <person name="Otani M."/>
            <person name="Fukuda T."/>
            <person name="Manabe T."/>
            <person name="Gomi K."/>
            <person name="Tabuchi M."/>
            <person name="Akimitsu K."/>
            <person name="Kataoka I."/>
        </authorList>
    </citation>
    <scope>NUCLEOTIDE SEQUENCE [LARGE SCALE GENOMIC DNA]</scope>
    <source>
        <strain evidence="4">cv. Fuchu</strain>
    </source>
</reference>
<dbReference type="Proteomes" id="UP000585474">
    <property type="component" value="Unassembled WGS sequence"/>
</dbReference>
<keyword evidence="2" id="KW-0732">Signal</keyword>